<dbReference type="GO" id="GO:0016616">
    <property type="term" value="F:oxidoreductase activity, acting on the CH-OH group of donors, NAD or NADP as acceptor"/>
    <property type="evidence" value="ECO:0007669"/>
    <property type="project" value="TreeGrafter"/>
</dbReference>
<dbReference type="PANTHER" id="PTHR42760:SF115">
    <property type="entry name" value="3-OXOACYL-[ACYL-CARRIER-PROTEIN] REDUCTASE FABG"/>
    <property type="match status" value="1"/>
</dbReference>
<proteinExistence type="inferred from homology"/>
<dbReference type="SUPFAM" id="SSF51735">
    <property type="entry name" value="NAD(P)-binding Rossmann-fold domains"/>
    <property type="match status" value="1"/>
</dbReference>
<dbReference type="KEGG" id="rca:Rcas_3914"/>
<keyword evidence="5" id="KW-1185">Reference proteome</keyword>
<dbReference type="Gene3D" id="3.40.50.720">
    <property type="entry name" value="NAD(P)-binding Rossmann-like Domain"/>
    <property type="match status" value="1"/>
</dbReference>
<dbReference type="InterPro" id="IPR020904">
    <property type="entry name" value="Sc_DH/Rdtase_CS"/>
</dbReference>
<dbReference type="AlphaFoldDB" id="A7NQV3"/>
<accession>A7NQV3</accession>
<dbReference type="FunFam" id="3.40.50.720:FF:000084">
    <property type="entry name" value="Short-chain dehydrogenase reductase"/>
    <property type="match status" value="1"/>
</dbReference>
<comment type="similarity">
    <text evidence="1 3">Belongs to the short-chain dehydrogenases/reductases (SDR) family.</text>
</comment>
<name>A7NQV3_ROSCS</name>
<dbReference type="OrthoDB" id="9803333at2"/>
<gene>
    <name evidence="4" type="ordered locus">Rcas_3914</name>
</gene>
<dbReference type="STRING" id="383372.Rcas_3914"/>
<dbReference type="EMBL" id="CP000804">
    <property type="protein sequence ID" value="ABU59949.1"/>
    <property type="molecule type" value="Genomic_DNA"/>
</dbReference>
<protein>
    <submittedName>
        <fullName evidence="4">Short-chain dehydrogenase/reductase SDR</fullName>
    </submittedName>
</protein>
<evidence type="ECO:0000256" key="1">
    <source>
        <dbReference type="ARBA" id="ARBA00006484"/>
    </source>
</evidence>
<reference evidence="4 5" key="1">
    <citation type="submission" date="2007-08" db="EMBL/GenBank/DDBJ databases">
        <title>Complete sequence of Roseiflexus castenholzii DSM 13941.</title>
        <authorList>
            <consortium name="US DOE Joint Genome Institute"/>
            <person name="Copeland A."/>
            <person name="Lucas S."/>
            <person name="Lapidus A."/>
            <person name="Barry K."/>
            <person name="Glavina del Rio T."/>
            <person name="Dalin E."/>
            <person name="Tice H."/>
            <person name="Pitluck S."/>
            <person name="Thompson L.S."/>
            <person name="Brettin T."/>
            <person name="Bruce D."/>
            <person name="Detter J.C."/>
            <person name="Han C."/>
            <person name="Tapia R."/>
            <person name="Schmutz J."/>
            <person name="Larimer F."/>
            <person name="Land M."/>
            <person name="Hauser L."/>
            <person name="Kyrpides N."/>
            <person name="Mikhailova N."/>
            <person name="Bryant D.A."/>
            <person name="Hanada S."/>
            <person name="Tsukatani Y."/>
            <person name="Richardson P."/>
        </authorList>
    </citation>
    <scope>NUCLEOTIDE SEQUENCE [LARGE SCALE GENOMIC DNA]</scope>
    <source>
        <strain evidence="5">DSM 13941 / HLO8</strain>
    </source>
</reference>
<dbReference type="RefSeq" id="WP_012122372.1">
    <property type="nucleotide sequence ID" value="NC_009767.1"/>
</dbReference>
<dbReference type="InterPro" id="IPR002347">
    <property type="entry name" value="SDR_fam"/>
</dbReference>
<dbReference type="PANTHER" id="PTHR42760">
    <property type="entry name" value="SHORT-CHAIN DEHYDROGENASES/REDUCTASES FAMILY MEMBER"/>
    <property type="match status" value="1"/>
</dbReference>
<dbReference type="eggNOG" id="COG1028">
    <property type="taxonomic scope" value="Bacteria"/>
</dbReference>
<organism evidence="4 5">
    <name type="scientific">Roseiflexus castenholzii (strain DSM 13941 / HLO8)</name>
    <dbReference type="NCBI Taxonomy" id="383372"/>
    <lineage>
        <taxon>Bacteria</taxon>
        <taxon>Bacillati</taxon>
        <taxon>Chloroflexota</taxon>
        <taxon>Chloroflexia</taxon>
        <taxon>Chloroflexales</taxon>
        <taxon>Roseiflexineae</taxon>
        <taxon>Roseiflexaceae</taxon>
        <taxon>Roseiflexus</taxon>
    </lineage>
</organism>
<dbReference type="PROSITE" id="PS00061">
    <property type="entry name" value="ADH_SHORT"/>
    <property type="match status" value="1"/>
</dbReference>
<dbReference type="PRINTS" id="PR00081">
    <property type="entry name" value="GDHRDH"/>
</dbReference>
<dbReference type="HOGENOM" id="CLU_010194_1_1_0"/>
<dbReference type="Pfam" id="PF00106">
    <property type="entry name" value="adh_short"/>
    <property type="match status" value="1"/>
</dbReference>
<evidence type="ECO:0000313" key="4">
    <source>
        <dbReference type="EMBL" id="ABU59949.1"/>
    </source>
</evidence>
<evidence type="ECO:0000256" key="3">
    <source>
        <dbReference type="RuleBase" id="RU000363"/>
    </source>
</evidence>
<evidence type="ECO:0000256" key="2">
    <source>
        <dbReference type="ARBA" id="ARBA00023002"/>
    </source>
</evidence>
<sequence length="277" mass="28563">MSEPFLRSLFGLEGKVAVVTGGSGALGAAMAQGLARAGARIAILARRIEPANAVAAALADAGSDAFALSADVRDRTQIEHACNTILERWERVDILVNAAGGNMPGATLAPDAALRDLDPDAFRTVVDLNLIGTLLPSLIFGAAMIAADRQGVIVNISSMAAQRPLTRIAGYSAAKAAVDNLTRWMAVELTRRYGPGLRVNAIAPGFFIGEQNRSLLLNPDGSPTARGASVIAHTPAGRFGVPDDLIATLIWLCGPGAAFVNGVVVPVDGGFSAWSGV</sequence>
<dbReference type="NCBIfam" id="NF006132">
    <property type="entry name" value="PRK08277.1"/>
    <property type="match status" value="1"/>
</dbReference>
<dbReference type="InterPro" id="IPR036291">
    <property type="entry name" value="NAD(P)-bd_dom_sf"/>
</dbReference>
<dbReference type="Proteomes" id="UP000000263">
    <property type="component" value="Chromosome"/>
</dbReference>
<evidence type="ECO:0000313" key="5">
    <source>
        <dbReference type="Proteomes" id="UP000000263"/>
    </source>
</evidence>
<keyword evidence="2" id="KW-0560">Oxidoreductase</keyword>
<dbReference type="PRINTS" id="PR00080">
    <property type="entry name" value="SDRFAMILY"/>
</dbReference>